<dbReference type="EMBL" id="JAFLVT010000006">
    <property type="protein sequence ID" value="MBO0448853.1"/>
    <property type="molecule type" value="Genomic_DNA"/>
</dbReference>
<dbReference type="RefSeq" id="WP_206903044.1">
    <property type="nucleotide sequence ID" value="NZ_JAFLVT010000006.1"/>
</dbReference>
<name>A0ABS3H6U1_9ENTE</name>
<sequence length="399" mass="43109">MKNYQQTIYACFLAYIVQAVVNNFAPLLFLTFQTQFHIPLTQITLLVTFNFLLQLIIDFAAIFFVDKIGYRISIVAAHLFAGAGLVGLALFPIIFATPFIALLAAVSLYAIGGGLLEVLVSPIVEACPTDHKEKTMSLLHSFYCWGVVGVVGLSTFFIAFLGIENWPYLAVIWAILPFCNALFFTKVPLRPLVAEGAGLSIKALFKLKSFWLFLGLMVCAGASEQSVSQWASTFAEKGLHVSKVVGDLAGPLLFAFMMGLSRIFYGKYGHKLALQRFMTISGILCVASYLLIGLSTSAPFGFLGCALSGLAVGIMWPGTFSLTARTIPNGGTALFAYLALAGDLGCSIGPTVVGFVSAAADNQLRFGILGGIIFPVGLVVGVYLLRQMYRRRKVIVLQD</sequence>
<proteinExistence type="inferred from homology"/>
<protein>
    <submittedName>
        <fullName evidence="8">MFS transporter</fullName>
    </submittedName>
</protein>
<evidence type="ECO:0000313" key="9">
    <source>
        <dbReference type="Proteomes" id="UP000664256"/>
    </source>
</evidence>
<feature type="transmembrane region" description="Helical" evidence="7">
    <location>
        <begin position="277"/>
        <end position="294"/>
    </location>
</feature>
<evidence type="ECO:0000256" key="7">
    <source>
        <dbReference type="SAM" id="Phobius"/>
    </source>
</evidence>
<evidence type="ECO:0000256" key="1">
    <source>
        <dbReference type="ARBA" id="ARBA00004651"/>
    </source>
</evidence>
<organism evidence="8 9">
    <name type="scientific">Candidatus Enterococcus myersii</name>
    <dbReference type="NCBI Taxonomy" id="2815322"/>
    <lineage>
        <taxon>Bacteria</taxon>
        <taxon>Bacillati</taxon>
        <taxon>Bacillota</taxon>
        <taxon>Bacilli</taxon>
        <taxon>Lactobacillales</taxon>
        <taxon>Enterococcaceae</taxon>
        <taxon>Enterococcus</taxon>
    </lineage>
</organism>
<comment type="similarity">
    <text evidence="2">Belongs to the major facilitator superfamily.</text>
</comment>
<feature type="transmembrane region" description="Helical" evidence="7">
    <location>
        <begin position="72"/>
        <end position="94"/>
    </location>
</feature>
<keyword evidence="3" id="KW-0813">Transport</keyword>
<evidence type="ECO:0000256" key="3">
    <source>
        <dbReference type="ARBA" id="ARBA00022448"/>
    </source>
</evidence>
<gene>
    <name evidence="8" type="ORF">JZO76_04815</name>
</gene>
<keyword evidence="6 7" id="KW-0472">Membrane</keyword>
<comment type="caution">
    <text evidence="8">The sequence shown here is derived from an EMBL/GenBank/DDBJ whole genome shotgun (WGS) entry which is preliminary data.</text>
</comment>
<feature type="transmembrane region" description="Helical" evidence="7">
    <location>
        <begin position="334"/>
        <end position="360"/>
    </location>
</feature>
<dbReference type="PANTHER" id="PTHR23514:SF3">
    <property type="entry name" value="BYPASS OF STOP CODON PROTEIN 6"/>
    <property type="match status" value="1"/>
</dbReference>
<evidence type="ECO:0000256" key="5">
    <source>
        <dbReference type="ARBA" id="ARBA00022989"/>
    </source>
</evidence>
<feature type="transmembrane region" description="Helical" evidence="7">
    <location>
        <begin position="142"/>
        <end position="163"/>
    </location>
</feature>
<dbReference type="InterPro" id="IPR051788">
    <property type="entry name" value="MFS_Transporter"/>
</dbReference>
<evidence type="ECO:0000313" key="8">
    <source>
        <dbReference type="EMBL" id="MBO0448853.1"/>
    </source>
</evidence>
<feature type="transmembrane region" description="Helical" evidence="7">
    <location>
        <begin position="300"/>
        <end position="322"/>
    </location>
</feature>
<evidence type="ECO:0000256" key="6">
    <source>
        <dbReference type="ARBA" id="ARBA00023136"/>
    </source>
</evidence>
<keyword evidence="5 7" id="KW-1133">Transmembrane helix</keyword>
<evidence type="ECO:0000256" key="4">
    <source>
        <dbReference type="ARBA" id="ARBA00022692"/>
    </source>
</evidence>
<feature type="transmembrane region" description="Helical" evidence="7">
    <location>
        <begin position="210"/>
        <end position="228"/>
    </location>
</feature>
<keyword evidence="4 7" id="KW-0812">Transmembrane</keyword>
<dbReference type="Gene3D" id="1.20.1250.20">
    <property type="entry name" value="MFS general substrate transporter like domains"/>
    <property type="match status" value="1"/>
</dbReference>
<feature type="transmembrane region" description="Helical" evidence="7">
    <location>
        <begin position="7"/>
        <end position="31"/>
    </location>
</feature>
<keyword evidence="9" id="KW-1185">Reference proteome</keyword>
<feature type="transmembrane region" description="Helical" evidence="7">
    <location>
        <begin position="366"/>
        <end position="385"/>
    </location>
</feature>
<dbReference type="Pfam" id="PF07690">
    <property type="entry name" value="MFS_1"/>
    <property type="match status" value="1"/>
</dbReference>
<feature type="transmembrane region" description="Helical" evidence="7">
    <location>
        <begin position="248"/>
        <end position="265"/>
    </location>
</feature>
<dbReference type="SUPFAM" id="SSF103473">
    <property type="entry name" value="MFS general substrate transporter"/>
    <property type="match status" value="1"/>
</dbReference>
<dbReference type="PANTHER" id="PTHR23514">
    <property type="entry name" value="BYPASS OF STOP CODON PROTEIN 6"/>
    <property type="match status" value="1"/>
</dbReference>
<feature type="transmembrane region" description="Helical" evidence="7">
    <location>
        <begin position="43"/>
        <end position="65"/>
    </location>
</feature>
<comment type="subcellular location">
    <subcellularLocation>
        <location evidence="1">Cell membrane</location>
        <topology evidence="1">Multi-pass membrane protein</topology>
    </subcellularLocation>
</comment>
<feature type="transmembrane region" description="Helical" evidence="7">
    <location>
        <begin position="100"/>
        <end position="121"/>
    </location>
</feature>
<evidence type="ECO:0000256" key="2">
    <source>
        <dbReference type="ARBA" id="ARBA00008335"/>
    </source>
</evidence>
<feature type="transmembrane region" description="Helical" evidence="7">
    <location>
        <begin position="169"/>
        <end position="189"/>
    </location>
</feature>
<accession>A0ABS3H6U1</accession>
<reference evidence="8 9" key="1">
    <citation type="submission" date="2021-03" db="EMBL/GenBank/DDBJ databases">
        <title>Enterococcal diversity collection.</title>
        <authorList>
            <person name="Gilmore M.S."/>
            <person name="Schwartzman J."/>
            <person name="Van Tyne D."/>
            <person name="Martin M."/>
            <person name="Earl A.M."/>
            <person name="Manson A.L."/>
            <person name="Straub T."/>
            <person name="Salamzade R."/>
            <person name="Saavedra J."/>
            <person name="Lebreton F."/>
            <person name="Prichula J."/>
            <person name="Schaufler K."/>
            <person name="Gaca A."/>
            <person name="Sgardioli B."/>
            <person name="Wagenaar J."/>
            <person name="Strong T."/>
        </authorList>
    </citation>
    <scope>NUCLEOTIDE SEQUENCE [LARGE SCALE GENOMIC DNA]</scope>
    <source>
        <strain evidence="8 9">MJM12</strain>
    </source>
</reference>
<dbReference type="InterPro" id="IPR036259">
    <property type="entry name" value="MFS_trans_sf"/>
</dbReference>
<dbReference type="Proteomes" id="UP000664256">
    <property type="component" value="Unassembled WGS sequence"/>
</dbReference>
<dbReference type="InterPro" id="IPR011701">
    <property type="entry name" value="MFS"/>
</dbReference>